<organism evidence="1 2">
    <name type="scientific">Prauserella muralis</name>
    <dbReference type="NCBI Taxonomy" id="588067"/>
    <lineage>
        <taxon>Bacteria</taxon>
        <taxon>Bacillati</taxon>
        <taxon>Actinomycetota</taxon>
        <taxon>Actinomycetes</taxon>
        <taxon>Pseudonocardiales</taxon>
        <taxon>Pseudonocardiaceae</taxon>
        <taxon>Prauserella</taxon>
    </lineage>
</organism>
<gene>
    <name evidence="1" type="ORF">BAY60_23780</name>
</gene>
<dbReference type="EMBL" id="MASW01000005">
    <property type="protein sequence ID" value="PXY22808.1"/>
    <property type="molecule type" value="Genomic_DNA"/>
</dbReference>
<protein>
    <submittedName>
        <fullName evidence="1">Gamma-glutamyltransferase</fullName>
    </submittedName>
</protein>
<dbReference type="SUPFAM" id="SSF56235">
    <property type="entry name" value="N-terminal nucleophile aminohydrolases (Ntn hydrolases)"/>
    <property type="match status" value="1"/>
</dbReference>
<keyword evidence="2" id="KW-1185">Reference proteome</keyword>
<evidence type="ECO:0000313" key="2">
    <source>
        <dbReference type="Proteomes" id="UP000249915"/>
    </source>
</evidence>
<keyword evidence="1" id="KW-0808">Transferase</keyword>
<dbReference type="Proteomes" id="UP000249915">
    <property type="component" value="Unassembled WGS sequence"/>
</dbReference>
<reference evidence="1 2" key="1">
    <citation type="submission" date="2016-07" db="EMBL/GenBank/DDBJ databases">
        <title>Draft genome sequence of Prauserella muralis DSM 45305, isolated from a mould-covered wall in an indoor environment.</title>
        <authorList>
            <person name="Ruckert C."/>
            <person name="Albersmeier A."/>
            <person name="Jiang C.-L."/>
            <person name="Jiang Y."/>
            <person name="Kalinowski J."/>
            <person name="Schneider O."/>
            <person name="Winkler A."/>
            <person name="Zotchev S.B."/>
        </authorList>
    </citation>
    <scope>NUCLEOTIDE SEQUENCE [LARGE SCALE GENOMIC DNA]</scope>
    <source>
        <strain evidence="1 2">DSM 45305</strain>
    </source>
</reference>
<evidence type="ECO:0000313" key="1">
    <source>
        <dbReference type="EMBL" id="PXY22808.1"/>
    </source>
</evidence>
<dbReference type="AlphaFoldDB" id="A0A2V4AQM7"/>
<comment type="caution">
    <text evidence="1">The sequence shown here is derived from an EMBL/GenBank/DDBJ whole genome shotgun (WGS) entry which is preliminary data.</text>
</comment>
<dbReference type="RefSeq" id="WP_245992788.1">
    <property type="nucleotide sequence ID" value="NZ_MASW01000005.1"/>
</dbReference>
<dbReference type="Gene3D" id="3.60.20.40">
    <property type="match status" value="1"/>
</dbReference>
<sequence length="537" mass="55698">MWDRTWAEPARPPVRGSRHLVAASHPAVSAVGYHVLADGGNAVDATLAMAAQCWLSLPGQCGVGGDAFAVAREPDGTVWTVGGSGFGPDGGEPGFYRERGCAAVPLRGALSVAVPGAVAALLAMHARAASRPLERLWAPAIAAAERGVPCTAKTRLDIADHADLLRADPGTARMFLPGGTVPDTGTPLVFPELASTLRTLAADPGDFYTGDLAERAVATLTRAGAPFSGDEWAACETALTGPALSGGYRGLTVHQTPPPTPGWMMLQQAAICDGELHHVPPLGEHAVHWLAAAARHAFADRFARCGADTGAWRQLLEADEVASARAAIAGGRHAMPAGLRPDGDTTATVAVDSEGRAVSFIQSLAFTFGSGVTVPGTGIVLNNRFGRGAYLIRGHPNEARPRRRPLHTLNAWLATDSRDRLRYVGNTPGGDGQVQWNTQVLSHLADHGADPQQAVSAPRFTVYPGSDADALAAEPELRCEDRLGADVLAGLAARGHVVRRLGPWAAGGSALVLAADHERGCLAGGADPRQDGVVLGD</sequence>
<dbReference type="PANTHER" id="PTHR43881:SF1">
    <property type="entry name" value="GAMMA-GLUTAMYLTRANSPEPTIDASE (AFU_ORTHOLOGUE AFUA_4G13580)"/>
    <property type="match status" value="1"/>
</dbReference>
<dbReference type="GO" id="GO:0016740">
    <property type="term" value="F:transferase activity"/>
    <property type="evidence" value="ECO:0007669"/>
    <property type="project" value="UniProtKB-KW"/>
</dbReference>
<name>A0A2V4AQM7_9PSEU</name>
<dbReference type="InterPro" id="IPR029055">
    <property type="entry name" value="Ntn_hydrolases_N"/>
</dbReference>
<dbReference type="Pfam" id="PF01019">
    <property type="entry name" value="G_glu_transpept"/>
    <property type="match status" value="1"/>
</dbReference>
<dbReference type="PANTHER" id="PTHR43881">
    <property type="entry name" value="GAMMA-GLUTAMYLTRANSPEPTIDASE (AFU_ORTHOLOGUE AFUA_4G13580)"/>
    <property type="match status" value="1"/>
</dbReference>
<accession>A0A2V4AQM7</accession>
<dbReference type="InterPro" id="IPR043138">
    <property type="entry name" value="GGT_lsub"/>
</dbReference>
<dbReference type="PRINTS" id="PR01210">
    <property type="entry name" value="GGTRANSPTASE"/>
</dbReference>
<proteinExistence type="predicted"/>
<dbReference type="InterPro" id="IPR052896">
    <property type="entry name" value="GGT-like_enzyme"/>
</dbReference>
<dbReference type="Gene3D" id="1.10.246.130">
    <property type="match status" value="1"/>
</dbReference>
<dbReference type="InterPro" id="IPR043137">
    <property type="entry name" value="GGT_ssub_C"/>
</dbReference>